<evidence type="ECO:0000313" key="3">
    <source>
        <dbReference type="Proteomes" id="UP000557193"/>
    </source>
</evidence>
<dbReference type="RefSeq" id="WP_184683453.1">
    <property type="nucleotide sequence ID" value="NZ_JACHLL010000003.1"/>
</dbReference>
<proteinExistence type="predicted"/>
<feature type="region of interest" description="Disordered" evidence="1">
    <location>
        <begin position="68"/>
        <end position="88"/>
    </location>
</feature>
<comment type="caution">
    <text evidence="2">The sequence shown here is derived from an EMBL/GenBank/DDBJ whole genome shotgun (WGS) entry which is preliminary data.</text>
</comment>
<name>A0A7X0BRV7_9PSED</name>
<reference evidence="2 3" key="1">
    <citation type="submission" date="2020-08" db="EMBL/GenBank/DDBJ databases">
        <title>Functional genomics of gut bacteria from endangered species of beetles.</title>
        <authorList>
            <person name="Carlos-Shanley C."/>
        </authorList>
    </citation>
    <scope>NUCLEOTIDE SEQUENCE [LARGE SCALE GENOMIC DNA]</scope>
    <source>
        <strain evidence="2 3">S00202</strain>
    </source>
</reference>
<organism evidence="2 3">
    <name type="scientific">Pseudomonas fluvialis</name>
    <dbReference type="NCBI Taxonomy" id="1793966"/>
    <lineage>
        <taxon>Bacteria</taxon>
        <taxon>Pseudomonadati</taxon>
        <taxon>Pseudomonadota</taxon>
        <taxon>Gammaproteobacteria</taxon>
        <taxon>Pseudomonadales</taxon>
        <taxon>Pseudomonadaceae</taxon>
        <taxon>Pseudomonas</taxon>
    </lineage>
</organism>
<keyword evidence="3" id="KW-1185">Reference proteome</keyword>
<protein>
    <submittedName>
        <fullName evidence="2">Uncharacterized protein</fullName>
    </submittedName>
</protein>
<accession>A0A7X0BRV7</accession>
<dbReference type="EMBL" id="JACHLL010000003">
    <property type="protein sequence ID" value="MBB6341754.1"/>
    <property type="molecule type" value="Genomic_DNA"/>
</dbReference>
<sequence>MRKDLDALKLLKRGEQAGHLLQTVLDFVEDEPLAAFRQIGDQGLRIDDTCVNKEYMRKAHGSVSKKVASDASGFGHWPSWSVGETLDE</sequence>
<gene>
    <name evidence="2" type="ORF">HNP49_001922</name>
</gene>
<evidence type="ECO:0000256" key="1">
    <source>
        <dbReference type="SAM" id="MobiDB-lite"/>
    </source>
</evidence>
<dbReference type="Proteomes" id="UP000557193">
    <property type="component" value="Unassembled WGS sequence"/>
</dbReference>
<evidence type="ECO:0000313" key="2">
    <source>
        <dbReference type="EMBL" id="MBB6341754.1"/>
    </source>
</evidence>
<dbReference type="AlphaFoldDB" id="A0A7X0BRV7"/>